<dbReference type="GO" id="GO:0006412">
    <property type="term" value="P:translation"/>
    <property type="evidence" value="ECO:0007669"/>
    <property type="project" value="InterPro"/>
</dbReference>
<evidence type="ECO:0000313" key="4">
    <source>
        <dbReference type="EMBL" id="VAX36882.1"/>
    </source>
</evidence>
<dbReference type="PRINTS" id="PR00974">
    <property type="entry name" value="RIBOSOMALS18"/>
</dbReference>
<protein>
    <submittedName>
        <fullName evidence="4">SSU ribosomal protein S18p @ SSU ribosomal protein S18p, zinc-independent</fullName>
    </submittedName>
</protein>
<proteinExistence type="inferred from homology"/>
<keyword evidence="2 4" id="KW-0689">Ribosomal protein</keyword>
<dbReference type="Gene3D" id="4.10.640.10">
    <property type="entry name" value="Ribosomal protein S18"/>
    <property type="match status" value="1"/>
</dbReference>
<keyword evidence="3" id="KW-0687">Ribonucleoprotein</keyword>
<dbReference type="PANTHER" id="PTHR13479:SF40">
    <property type="entry name" value="SMALL RIBOSOMAL SUBUNIT PROTEIN BS18M"/>
    <property type="match status" value="1"/>
</dbReference>
<dbReference type="GO" id="GO:0070181">
    <property type="term" value="F:small ribosomal subunit rRNA binding"/>
    <property type="evidence" value="ECO:0007669"/>
    <property type="project" value="TreeGrafter"/>
</dbReference>
<dbReference type="EMBL" id="UOGJ01000112">
    <property type="protein sequence ID" value="VAX36882.1"/>
    <property type="molecule type" value="Genomic_DNA"/>
</dbReference>
<gene>
    <name evidence="4" type="ORF">MNBD_UNCLBAC01-1377</name>
</gene>
<dbReference type="PANTHER" id="PTHR13479">
    <property type="entry name" value="30S RIBOSOMAL PROTEIN S18"/>
    <property type="match status" value="1"/>
</dbReference>
<reference evidence="4" key="1">
    <citation type="submission" date="2018-06" db="EMBL/GenBank/DDBJ databases">
        <authorList>
            <person name="Zhirakovskaya E."/>
        </authorList>
    </citation>
    <scope>NUCLEOTIDE SEQUENCE</scope>
</reference>
<dbReference type="InterPro" id="IPR018275">
    <property type="entry name" value="Ribosomal_bS18_CS"/>
</dbReference>
<dbReference type="GO" id="GO:0022627">
    <property type="term" value="C:cytosolic small ribosomal subunit"/>
    <property type="evidence" value="ECO:0007669"/>
    <property type="project" value="TreeGrafter"/>
</dbReference>
<dbReference type="AlphaFoldDB" id="A0A3B1D843"/>
<dbReference type="GO" id="GO:0003735">
    <property type="term" value="F:structural constituent of ribosome"/>
    <property type="evidence" value="ECO:0007669"/>
    <property type="project" value="InterPro"/>
</dbReference>
<dbReference type="PROSITE" id="PS00057">
    <property type="entry name" value="RIBOSOMAL_S18"/>
    <property type="match status" value="1"/>
</dbReference>
<dbReference type="InterPro" id="IPR036870">
    <property type="entry name" value="Ribosomal_bS18_sf"/>
</dbReference>
<dbReference type="NCBIfam" id="TIGR00165">
    <property type="entry name" value="S18"/>
    <property type="match status" value="1"/>
</dbReference>
<organism evidence="4">
    <name type="scientific">hydrothermal vent metagenome</name>
    <dbReference type="NCBI Taxonomy" id="652676"/>
    <lineage>
        <taxon>unclassified sequences</taxon>
        <taxon>metagenomes</taxon>
        <taxon>ecological metagenomes</taxon>
    </lineage>
</organism>
<dbReference type="InterPro" id="IPR001648">
    <property type="entry name" value="Ribosomal_bS18"/>
</dbReference>
<dbReference type="Pfam" id="PF01084">
    <property type="entry name" value="Ribosomal_S18"/>
    <property type="match status" value="1"/>
</dbReference>
<sequence>MLKKKPQKNKKRRLNRQKNFAKYQMPKDAVIDYKNLPLLQRYLTDRGRMISRRITGITTKEQRLLTVAIKRARFLALLITGGVKK</sequence>
<evidence type="ECO:0000256" key="3">
    <source>
        <dbReference type="ARBA" id="ARBA00023274"/>
    </source>
</evidence>
<dbReference type="SUPFAM" id="SSF46911">
    <property type="entry name" value="Ribosomal protein S18"/>
    <property type="match status" value="1"/>
</dbReference>
<evidence type="ECO:0000256" key="1">
    <source>
        <dbReference type="ARBA" id="ARBA00005589"/>
    </source>
</evidence>
<dbReference type="HAMAP" id="MF_00270">
    <property type="entry name" value="Ribosomal_bS18"/>
    <property type="match status" value="1"/>
</dbReference>
<comment type="similarity">
    <text evidence="1">Belongs to the bacterial ribosomal protein bS18 family.</text>
</comment>
<name>A0A3B1D843_9ZZZZ</name>
<evidence type="ECO:0000256" key="2">
    <source>
        <dbReference type="ARBA" id="ARBA00022980"/>
    </source>
</evidence>
<accession>A0A3B1D843</accession>